<evidence type="ECO:0000313" key="11">
    <source>
        <dbReference type="Proteomes" id="UP000018291"/>
    </source>
</evidence>
<protein>
    <recommendedName>
        <fullName evidence="4">Glutamate dehydrogenase</fullName>
    </recommendedName>
</protein>
<feature type="binding site" evidence="6">
    <location>
        <position position="216"/>
    </location>
    <ligand>
        <name>NAD(+)</name>
        <dbReference type="ChEBI" id="CHEBI:57540"/>
    </ligand>
</feature>
<dbReference type="InterPro" id="IPR036291">
    <property type="entry name" value="NAD(P)-bd_dom_sf"/>
</dbReference>
<organism evidence="10 11">
    <name type="scientific">Candidatus Neomicrothrix parvicella RN1</name>
    <dbReference type="NCBI Taxonomy" id="1229780"/>
    <lineage>
        <taxon>Bacteria</taxon>
        <taxon>Bacillati</taxon>
        <taxon>Actinomycetota</taxon>
        <taxon>Acidimicrobiia</taxon>
        <taxon>Acidimicrobiales</taxon>
        <taxon>Microthrixaceae</taxon>
        <taxon>Candidatus Neomicrothrix</taxon>
    </lineage>
</organism>
<dbReference type="AlphaFoldDB" id="R4Z4V0"/>
<dbReference type="GO" id="GO:0004352">
    <property type="term" value="F:glutamate dehydrogenase (NAD+) activity"/>
    <property type="evidence" value="ECO:0007669"/>
    <property type="project" value="TreeGrafter"/>
</dbReference>
<dbReference type="GO" id="GO:0006538">
    <property type="term" value="P:L-glutamate catabolic process"/>
    <property type="evidence" value="ECO:0007669"/>
    <property type="project" value="TreeGrafter"/>
</dbReference>
<dbReference type="Pfam" id="PF02812">
    <property type="entry name" value="ELFV_dehydrog_N"/>
    <property type="match status" value="1"/>
</dbReference>
<dbReference type="SMART" id="SM00839">
    <property type="entry name" value="ELFV_dehydrog"/>
    <property type="match status" value="1"/>
</dbReference>
<evidence type="ECO:0000256" key="1">
    <source>
        <dbReference type="ARBA" id="ARBA00006382"/>
    </source>
</evidence>
<comment type="caution">
    <text evidence="10">The sequence shown here is derived from an EMBL/GenBank/DDBJ whole genome shotgun (WGS) entry which is preliminary data.</text>
</comment>
<dbReference type="EMBL" id="CANL01000018">
    <property type="protein sequence ID" value="CCM63597.1"/>
    <property type="molecule type" value="Genomic_DNA"/>
</dbReference>
<dbReference type="STRING" id="1229780.BN381_250090"/>
<feature type="binding site" evidence="6">
    <location>
        <position position="344"/>
    </location>
    <ligand>
        <name>substrate</name>
    </ligand>
</feature>
<reference evidence="10 11" key="1">
    <citation type="journal article" date="2013" name="ISME J.">
        <title>Metabolic model for the filamentous 'Candidatus Microthrix parvicella' based on genomic and metagenomic analyses.</title>
        <authorList>
            <person name="Jon McIlroy S."/>
            <person name="Kristiansen R."/>
            <person name="Albertsen M."/>
            <person name="Michael Karst S."/>
            <person name="Rossetti S."/>
            <person name="Lund Nielsen J."/>
            <person name="Tandoi V."/>
            <person name="James Seviour R."/>
            <person name="Nielsen P.H."/>
        </authorList>
    </citation>
    <scope>NUCLEOTIDE SEQUENCE [LARGE SCALE GENOMIC DNA]</scope>
    <source>
        <strain evidence="10 11">RN1</strain>
    </source>
</reference>
<dbReference type="InterPro" id="IPR033524">
    <property type="entry name" value="Glu/Leu/Phe/Val_DH_AS"/>
</dbReference>
<dbReference type="InterPro" id="IPR014362">
    <property type="entry name" value="Glu_DH"/>
</dbReference>
<gene>
    <name evidence="10" type="primary">gdh</name>
    <name evidence="10" type="ORF">BN381_250090</name>
</gene>
<evidence type="ECO:0000256" key="2">
    <source>
        <dbReference type="ARBA" id="ARBA00023002"/>
    </source>
</evidence>
<evidence type="ECO:0000259" key="9">
    <source>
        <dbReference type="SMART" id="SM00839"/>
    </source>
</evidence>
<dbReference type="SUPFAM" id="SSF51735">
    <property type="entry name" value="NAD(P)-binding Rossmann-fold domains"/>
    <property type="match status" value="1"/>
</dbReference>
<dbReference type="RefSeq" id="WP_012226379.1">
    <property type="nucleotide sequence ID" value="NZ_HG422565.1"/>
</dbReference>
<dbReference type="HOGENOM" id="CLU_025763_1_2_11"/>
<feature type="binding site" evidence="6">
    <location>
        <position position="66"/>
    </location>
    <ligand>
        <name>substrate</name>
    </ligand>
</feature>
<sequence>MKVDAAVNEYVRRGAEVAGVHGGLLEVLTSSYRELDVQLPIRCESGELLLCRGYRVQHNGARGPYKGGIRYHPSVNLPEMRAMASLMTWKSALVDVPFGGAKGGVAVDPDVLTEWDLQQITRKFAQHIHHVLGPYRDIPAPDVNTNAQTMAWFMDAYSDINGYTPAVVTGKPVSLGGAPGREQATGWGVVDVLAAYFEHHGDDVAGKRVAIQGFGNVGSWAAEKLGRIGATVVAVSDVYGGIHCADGLNIEALSRDVKEGASVGEVSQGELITNNELLGLTCDVVIPAALGEAITEKNVGRISAELVVEAANFPVTPEADAVLKDRGIPVIPDILANAGGVAGSYFEWTQNIQQFTWSEDRFGKELCARLNTATRTTLRRAEDAAVTMREAAFAIGVERVAEATRLRGYV</sequence>
<dbReference type="InterPro" id="IPR006095">
    <property type="entry name" value="Glu/Leu/Phe/Val/Trp_DH"/>
</dbReference>
<proteinExistence type="inferred from homology"/>
<dbReference type="Pfam" id="PF00208">
    <property type="entry name" value="ELFV_dehydrog"/>
    <property type="match status" value="1"/>
</dbReference>
<dbReference type="PROSITE" id="PS00074">
    <property type="entry name" value="GLFV_DEHYDROGENASE"/>
    <property type="match status" value="1"/>
</dbReference>
<dbReference type="InterPro" id="IPR006097">
    <property type="entry name" value="Glu/Leu/Phe/Val/Trp_DH_dimer"/>
</dbReference>
<dbReference type="CDD" id="cd01076">
    <property type="entry name" value="NAD_bind_1_Glu_DH"/>
    <property type="match status" value="1"/>
</dbReference>
<dbReference type="PRINTS" id="PR00082">
    <property type="entry name" value="GLFDHDRGNASE"/>
</dbReference>
<keyword evidence="2 4" id="KW-0560">Oxidoreductase</keyword>
<accession>R4Z4V0</accession>
<evidence type="ECO:0000256" key="8">
    <source>
        <dbReference type="RuleBase" id="RU004417"/>
    </source>
</evidence>
<dbReference type="OrthoDB" id="9803297at2"/>
<dbReference type="InterPro" id="IPR033922">
    <property type="entry name" value="NAD_bind_Glu_DH"/>
</dbReference>
<feature type="binding site" evidence="6">
    <location>
        <position position="185"/>
    </location>
    <ligand>
        <name>NAD(+)</name>
        <dbReference type="ChEBI" id="CHEBI:57540"/>
    </ligand>
</feature>
<dbReference type="PIRSF" id="PIRSF000185">
    <property type="entry name" value="Glu_DH"/>
    <property type="match status" value="1"/>
</dbReference>
<evidence type="ECO:0000256" key="7">
    <source>
        <dbReference type="PIRSR" id="PIRSR000185-3"/>
    </source>
</evidence>
<keyword evidence="3 6" id="KW-0520">NAD</keyword>
<dbReference type="Proteomes" id="UP000018291">
    <property type="component" value="Unassembled WGS sequence"/>
</dbReference>
<evidence type="ECO:0000256" key="6">
    <source>
        <dbReference type="PIRSR" id="PIRSR000185-2"/>
    </source>
</evidence>
<evidence type="ECO:0000256" key="3">
    <source>
        <dbReference type="ARBA" id="ARBA00023027"/>
    </source>
</evidence>
<feature type="binding site" evidence="6">
    <location>
        <position position="90"/>
    </location>
    <ligand>
        <name>substrate</name>
    </ligand>
</feature>
<keyword evidence="6" id="KW-0547">Nucleotide-binding</keyword>
<dbReference type="eggNOG" id="COG0334">
    <property type="taxonomic scope" value="Bacteria"/>
</dbReference>
<evidence type="ECO:0000256" key="4">
    <source>
        <dbReference type="PIRNR" id="PIRNR000185"/>
    </source>
</evidence>
<name>R4Z4V0_9ACTN</name>
<comment type="similarity">
    <text evidence="1 4 8">Belongs to the Glu/Leu/Phe/Val dehydrogenases family.</text>
</comment>
<feature type="active site" description="Proton donor" evidence="5">
    <location>
        <position position="102"/>
    </location>
</feature>
<dbReference type="InterPro" id="IPR046346">
    <property type="entry name" value="Aminoacid_DH-like_N_sf"/>
</dbReference>
<dbReference type="PANTHER" id="PTHR11606:SF24">
    <property type="entry name" value="NAD-SPECIFIC GLUTAMATE DEHYDROGENASE"/>
    <property type="match status" value="1"/>
</dbReference>
<keyword evidence="11" id="KW-1185">Reference proteome</keyword>
<feature type="domain" description="Glutamate/phenylalanine/leucine/valine/L-tryptophan dehydrogenase C-terminal" evidence="9">
    <location>
        <begin position="178"/>
        <end position="408"/>
    </location>
</feature>
<dbReference type="PANTHER" id="PTHR11606">
    <property type="entry name" value="GLUTAMATE DEHYDROGENASE"/>
    <property type="match status" value="1"/>
</dbReference>
<dbReference type="GO" id="GO:0000166">
    <property type="term" value="F:nucleotide binding"/>
    <property type="evidence" value="ECO:0007669"/>
    <property type="project" value="UniProtKB-KW"/>
</dbReference>
<dbReference type="InterPro" id="IPR006096">
    <property type="entry name" value="Glu/Leu/Phe/Val/Trp_DH_C"/>
</dbReference>
<dbReference type="Gene3D" id="3.40.50.10860">
    <property type="entry name" value="Leucine Dehydrogenase, chain A, domain 1"/>
    <property type="match status" value="1"/>
</dbReference>
<evidence type="ECO:0000313" key="10">
    <source>
        <dbReference type="EMBL" id="CCM63597.1"/>
    </source>
</evidence>
<dbReference type="SUPFAM" id="SSF53223">
    <property type="entry name" value="Aminoacid dehydrogenase-like, N-terminal domain"/>
    <property type="match status" value="1"/>
</dbReference>
<evidence type="ECO:0000256" key="5">
    <source>
        <dbReference type="PIRSR" id="PIRSR000185-1"/>
    </source>
</evidence>
<feature type="site" description="Important for catalysis" evidence="7">
    <location>
        <position position="142"/>
    </location>
</feature>
<dbReference type="Gene3D" id="3.40.50.720">
    <property type="entry name" value="NAD(P)-binding Rossmann-like Domain"/>
    <property type="match status" value="1"/>
</dbReference>